<sequence length="165" mass="18227">MLMTDLLSKDQWNDLEKTIHNDWGFNASAYDAKGMTFTGFKNFVNPLCSEIKSHPEGIQAICSVAHQHMAQLARTTEKSVIEQCDAGMFKICTPIIVDGEFIGIVGGCGRVPEDSEIETFTVHKAINVPLDKVETLAKDVPTISNKKAQDLATFLEKFVADIPRP</sequence>
<protein>
    <submittedName>
        <fullName evidence="2">PocR sensory domain-containing protein</fullName>
    </submittedName>
</protein>
<dbReference type="STRING" id="246191.SAMN05660337_1739"/>
<dbReference type="Pfam" id="PF10114">
    <property type="entry name" value="PocR"/>
    <property type="match status" value="1"/>
</dbReference>
<dbReference type="OrthoDB" id="5454906at2"/>
<name>A0A1G9FX06_9BACT</name>
<feature type="domain" description="PocR" evidence="1">
    <location>
        <begin position="5"/>
        <end position="160"/>
    </location>
</feature>
<dbReference type="EMBL" id="FNGA01000002">
    <property type="protein sequence ID" value="SDK92888.1"/>
    <property type="molecule type" value="Genomic_DNA"/>
</dbReference>
<reference evidence="3" key="1">
    <citation type="submission" date="2016-10" db="EMBL/GenBank/DDBJ databases">
        <authorList>
            <person name="Varghese N."/>
            <person name="Submissions S."/>
        </authorList>
    </citation>
    <scope>NUCLEOTIDE SEQUENCE [LARGE SCALE GENOMIC DNA]</scope>
    <source>
        <strain evidence="3">DSM 16995</strain>
    </source>
</reference>
<gene>
    <name evidence="2" type="ORF">SAMN05660337_1739</name>
</gene>
<accession>A0A1G9FX06</accession>
<keyword evidence="3" id="KW-1185">Reference proteome</keyword>
<organism evidence="2 3">
    <name type="scientific">Maridesulfovibrio ferrireducens</name>
    <dbReference type="NCBI Taxonomy" id="246191"/>
    <lineage>
        <taxon>Bacteria</taxon>
        <taxon>Pseudomonadati</taxon>
        <taxon>Thermodesulfobacteriota</taxon>
        <taxon>Desulfovibrionia</taxon>
        <taxon>Desulfovibrionales</taxon>
        <taxon>Desulfovibrionaceae</taxon>
        <taxon>Maridesulfovibrio</taxon>
    </lineage>
</organism>
<evidence type="ECO:0000313" key="3">
    <source>
        <dbReference type="Proteomes" id="UP000199053"/>
    </source>
</evidence>
<evidence type="ECO:0000259" key="1">
    <source>
        <dbReference type="Pfam" id="PF10114"/>
    </source>
</evidence>
<evidence type="ECO:0000313" key="2">
    <source>
        <dbReference type="EMBL" id="SDK92888.1"/>
    </source>
</evidence>
<dbReference type="AlphaFoldDB" id="A0A1G9FX06"/>
<proteinExistence type="predicted"/>
<dbReference type="InterPro" id="IPR018771">
    <property type="entry name" value="PocR_dom"/>
</dbReference>
<dbReference type="Proteomes" id="UP000199053">
    <property type="component" value="Unassembled WGS sequence"/>
</dbReference>